<reference evidence="1 2" key="1">
    <citation type="submission" date="2020-07" db="EMBL/GenBank/DDBJ databases">
        <title>Sequencing the genomes of 1000 actinobacteria strains.</title>
        <authorList>
            <person name="Klenk H.-P."/>
        </authorList>
    </citation>
    <scope>NUCLEOTIDE SEQUENCE [LARGE SCALE GENOMIC DNA]</scope>
    <source>
        <strain evidence="1 2">CXB654</strain>
    </source>
</reference>
<name>A0A852TWC8_9ACTN</name>
<sequence length="279" mass="30614">MTLHEMVTVWRRSTIAELCWLAPDGPVGIPVVPLVWRDRPCAALPMSLLDAVQTMTDGRAAFAVTAPAEAGAAEAGAAQRPGLVATGPVDIRYDLDGARFVEHMLDQEIVKHPPTRLRADGLMAQRENWWWVPRILVTLTGAEEEAALPARTRPDDAVLVRRSARGPHVHVVTAQTWPQEAGARVELWARDGGSLSGRGEQAYAFGHRHSPDFERWERWHRSGELREEALTVTGAAGGPGPALEPFGVLARLRNHREVQRACRTGLARAEAQMGTSHPR</sequence>
<keyword evidence="2" id="KW-1185">Reference proteome</keyword>
<comment type="caution">
    <text evidence="1">The sequence shown here is derived from an EMBL/GenBank/DDBJ whole genome shotgun (WGS) entry which is preliminary data.</text>
</comment>
<organism evidence="1 2">
    <name type="scientific">Spinactinospora alkalitolerans</name>
    <dbReference type="NCBI Taxonomy" id="687207"/>
    <lineage>
        <taxon>Bacteria</taxon>
        <taxon>Bacillati</taxon>
        <taxon>Actinomycetota</taxon>
        <taxon>Actinomycetes</taxon>
        <taxon>Streptosporangiales</taxon>
        <taxon>Nocardiopsidaceae</taxon>
        <taxon>Spinactinospora</taxon>
    </lineage>
</organism>
<evidence type="ECO:0000313" key="2">
    <source>
        <dbReference type="Proteomes" id="UP000589036"/>
    </source>
</evidence>
<accession>A0A852TWC8</accession>
<evidence type="ECO:0000313" key="1">
    <source>
        <dbReference type="EMBL" id="NYE48309.1"/>
    </source>
</evidence>
<dbReference type="RefSeq" id="WP_179644122.1">
    <property type="nucleotide sequence ID" value="NZ_BAAAYY010000004.1"/>
</dbReference>
<dbReference type="AlphaFoldDB" id="A0A852TWC8"/>
<gene>
    <name evidence="1" type="ORF">HDA32_003429</name>
</gene>
<proteinExistence type="predicted"/>
<protein>
    <submittedName>
        <fullName evidence="1">Uncharacterized protein</fullName>
    </submittedName>
</protein>
<dbReference type="EMBL" id="JACCCC010000001">
    <property type="protein sequence ID" value="NYE48309.1"/>
    <property type="molecule type" value="Genomic_DNA"/>
</dbReference>
<dbReference type="Proteomes" id="UP000589036">
    <property type="component" value="Unassembled WGS sequence"/>
</dbReference>